<dbReference type="Pfam" id="PF11127">
    <property type="entry name" value="YgaP-like_TM"/>
    <property type="match status" value="1"/>
</dbReference>
<reference evidence="4" key="2">
    <citation type="submission" date="2007-04" db="EMBL/GenBank/DDBJ databases">
        <title>Complete genome sequence of the nitrogen-fixing bacterium Azorhizobium caulinodans ORS571.</title>
        <authorList>
            <person name="Lee K.B."/>
            <person name="Backer P.D."/>
            <person name="Aono T."/>
            <person name="Liu C.T."/>
            <person name="Suzuki S."/>
            <person name="Suzuki T."/>
            <person name="Kaneko T."/>
            <person name="Yamada M."/>
            <person name="Tabata S."/>
            <person name="Kupfer D.M."/>
            <person name="Najar F.Z."/>
            <person name="Wiley G.B."/>
            <person name="Roe B."/>
            <person name="Binnewies T."/>
            <person name="Ussery D."/>
            <person name="Vereecke D."/>
            <person name="Gevers D."/>
            <person name="Holsters M."/>
            <person name="Oyaizu H."/>
        </authorList>
    </citation>
    <scope>NUCLEOTIDE SEQUENCE [LARGE SCALE GENOMIC DNA]</scope>
    <source>
        <strain evidence="4">ATCC 43989 / DSM 5975 / JCM 20966 / LMG 6465 / NBRC 14845 / NCIMB 13405 / ORS 571</strain>
    </source>
</reference>
<dbReference type="eggNOG" id="ENOG5033A4Z">
    <property type="taxonomic scope" value="Bacteria"/>
</dbReference>
<reference evidence="3 4" key="4">
    <citation type="journal article" date="2009" name="Appl. Environ. Microbiol.">
        <title>Comparative genome-wide transcriptional profiling of Azorhizobium caulinodans ORS571 grown under free-living and symbiotic conditions.</title>
        <authorList>
            <person name="Tsukada S."/>
            <person name="Aono T."/>
            <person name="Akiba N."/>
            <person name="Lee KB."/>
            <person name="Liu CT."/>
            <person name="Toyazaki H."/>
            <person name="Oyaizu H."/>
        </authorList>
    </citation>
    <scope>NUCLEOTIDE SEQUENCE [LARGE SCALE GENOMIC DNA]</scope>
    <source>
        <strain evidence="4">ATCC 43989 / DSM 5975 / JCM 20966 / LMG 6465 / NBRC 14845 / NCIMB 13405 / ORS 571</strain>
    </source>
</reference>
<reference evidence="3 4" key="6">
    <citation type="journal article" date="2011" name="Appl. Environ. Microbiol.">
        <title>Involvement of the azorhizobial chromosome partition gene (parA) in the onset of bacteroid differentiation during Sesbania rostrata stem nodule development.</title>
        <authorList>
            <person name="Liu CT."/>
            <person name="Lee KB."/>
            <person name="Wang YS."/>
            <person name="Peng MH."/>
            <person name="Lee KT."/>
            <person name="Suzuki S."/>
            <person name="Suzuki T."/>
            <person name="Oyaizu H."/>
        </authorList>
    </citation>
    <scope>NUCLEOTIDE SEQUENCE [LARGE SCALE GENOMIC DNA]</scope>
    <source>
        <strain evidence="4">ATCC 43989 / DSM 5975 / JCM 20966 / LMG 6465 / NBRC 14845 / NCIMB 13405 / ORS 571</strain>
    </source>
</reference>
<feature type="transmembrane region" description="Helical" evidence="1">
    <location>
        <begin position="14"/>
        <end position="34"/>
    </location>
</feature>
<dbReference type="HOGENOM" id="CLU_176022_4_0_5"/>
<feature type="transmembrane region" description="Helical" evidence="1">
    <location>
        <begin position="40"/>
        <end position="68"/>
    </location>
</feature>
<evidence type="ECO:0000256" key="1">
    <source>
        <dbReference type="SAM" id="Phobius"/>
    </source>
</evidence>
<keyword evidence="4" id="KW-1185">Reference proteome</keyword>
<protein>
    <recommendedName>
        <fullName evidence="2">Inner membrane protein YgaP-like transmembrane domain-containing protein</fullName>
    </recommendedName>
</protein>
<keyword evidence="1" id="KW-1133">Transmembrane helix</keyword>
<name>A8I766_AZOC5</name>
<reference evidence="3 4" key="5">
    <citation type="journal article" date="2010" name="Appl. Environ. Microbiol.">
        <title>phrR-like gene praR of Azorhizobium caulinodans ORS571 is essential for symbiosis with Sesbania rostrata and is involved in expression of reb genes.</title>
        <authorList>
            <person name="Akiba N."/>
            <person name="Aono T."/>
            <person name="Toyazaki H."/>
            <person name="Sato S."/>
            <person name="Oyaizu H."/>
        </authorList>
    </citation>
    <scope>NUCLEOTIDE SEQUENCE [LARGE SCALE GENOMIC DNA]</scope>
    <source>
        <strain evidence="4">ATCC 43989 / DSM 5975 / JCM 20966 / LMG 6465 / NBRC 14845 / NCIMB 13405 / ORS 571</strain>
    </source>
</reference>
<accession>A8I766</accession>
<evidence type="ECO:0000313" key="4">
    <source>
        <dbReference type="Proteomes" id="UP000000270"/>
    </source>
</evidence>
<dbReference type="STRING" id="438753.AZC_2085"/>
<organism evidence="3 4">
    <name type="scientific">Azorhizobium caulinodans (strain ATCC 43989 / DSM 5975 / JCM 20966 / LMG 6465 / NBRC 14845 / NCIMB 13405 / ORS 571)</name>
    <dbReference type="NCBI Taxonomy" id="438753"/>
    <lineage>
        <taxon>Bacteria</taxon>
        <taxon>Pseudomonadati</taxon>
        <taxon>Pseudomonadota</taxon>
        <taxon>Alphaproteobacteria</taxon>
        <taxon>Hyphomicrobiales</taxon>
        <taxon>Xanthobacteraceae</taxon>
        <taxon>Azorhizobium</taxon>
    </lineage>
</organism>
<feature type="domain" description="Inner membrane protein YgaP-like transmembrane" evidence="2">
    <location>
        <begin position="6"/>
        <end position="72"/>
    </location>
</feature>
<reference evidence="3 4" key="3">
    <citation type="journal article" date="2008" name="BMC Genomics">
        <title>The genome of the versatile nitrogen fixer Azorhizobium caulinodans ORS571.</title>
        <authorList>
            <person name="Lee KB."/>
            <person name="Backer P.D."/>
            <person name="Aono T."/>
            <person name="Liu CT."/>
            <person name="Suzuki S."/>
            <person name="Suzuki T."/>
            <person name="Kaneko T."/>
            <person name="Yamada M."/>
            <person name="Tabata S."/>
            <person name="Kupfer D.M."/>
            <person name="Najar F.Z."/>
            <person name="Wiley G.B."/>
            <person name="Roe B."/>
            <person name="Binnewies T.T."/>
            <person name="Ussery D.W."/>
            <person name="D'Haeze W."/>
            <person name="Herder J.D."/>
            <person name="Gevers D."/>
            <person name="Vereecke D."/>
            <person name="Holsters M."/>
            <person name="Oyaizu H."/>
        </authorList>
    </citation>
    <scope>NUCLEOTIDE SEQUENCE [LARGE SCALE GENOMIC DNA]</scope>
    <source>
        <strain evidence="4">ATCC 43989 / DSM 5975 / JCM 20966 / LMG 6465 / NBRC 14845 / NCIMB 13405 / ORS 571</strain>
    </source>
</reference>
<evidence type="ECO:0000313" key="3">
    <source>
        <dbReference type="EMBL" id="BAF88083.1"/>
    </source>
</evidence>
<gene>
    <name evidence="3" type="ordered locus">AZC_2085</name>
</gene>
<dbReference type="EMBL" id="AP009384">
    <property type="protein sequence ID" value="BAF88083.1"/>
    <property type="molecule type" value="Genomic_DNA"/>
</dbReference>
<keyword evidence="1" id="KW-0472">Membrane</keyword>
<evidence type="ECO:0000259" key="2">
    <source>
        <dbReference type="Pfam" id="PF11127"/>
    </source>
</evidence>
<dbReference type="KEGG" id="azc:AZC_2085"/>
<dbReference type="Proteomes" id="UP000000270">
    <property type="component" value="Chromosome"/>
</dbReference>
<dbReference type="AlphaFoldDB" id="A8I766"/>
<sequence length="78" mass="8057">MESPMVNVGSLDRAIRVAVGIALLILPFIPAASLASLGPWLWVAAAAGLVLIATGILGFCPAYMLVGLRTCPLAQPKK</sequence>
<reference evidence="3 4" key="1">
    <citation type="journal article" date="2007" name="Appl. Environ. Microbiol.">
        <title>Rhizobial factors required for stem nodule maturation and maintenance in Sesbania rostrata-Azorhizobium caulinodans ORS571 symbiosis.</title>
        <authorList>
            <person name="Suzuki S."/>
            <person name="Aono T."/>
            <person name="Lee KB."/>
            <person name="Suzuki T."/>
            <person name="Liu CT."/>
            <person name="Miwa H."/>
            <person name="Wakao S."/>
            <person name="Iki T."/>
            <person name="Oyaizu H."/>
        </authorList>
    </citation>
    <scope>NUCLEOTIDE SEQUENCE [LARGE SCALE GENOMIC DNA]</scope>
    <source>
        <strain evidence="4">ATCC 43989 / DSM 5975 / JCM 20966 / LMG 6465 / NBRC 14845 / NCIMB 13405 / ORS 571</strain>
    </source>
</reference>
<keyword evidence="1" id="KW-0812">Transmembrane</keyword>
<proteinExistence type="predicted"/>
<dbReference type="InterPro" id="IPR021309">
    <property type="entry name" value="YgaP-like_TM"/>
</dbReference>